<evidence type="ECO:0000313" key="3">
    <source>
        <dbReference type="Proteomes" id="UP000003250"/>
    </source>
</evidence>
<dbReference type="AlphaFoldDB" id="H0I223"/>
<proteinExistence type="predicted"/>
<evidence type="ECO:0000256" key="1">
    <source>
        <dbReference type="SAM" id="Phobius"/>
    </source>
</evidence>
<reference evidence="2 3" key="1">
    <citation type="journal article" date="2012" name="J. Bacteriol.">
        <title>Draft Genome Sequence of Mesorhizobium alhagi CCNWXJ12-2T, a Novel Salt-Resistant Species Isolated from the Desert of Northwestern China.</title>
        <authorList>
            <person name="Zhou M."/>
            <person name="Chen W."/>
            <person name="Chen H."/>
            <person name="Wei G."/>
        </authorList>
    </citation>
    <scope>NUCLEOTIDE SEQUENCE [LARGE SCALE GENOMIC DNA]</scope>
    <source>
        <strain evidence="2 3">CCNWXJ12-2</strain>
    </source>
</reference>
<accession>H0I223</accession>
<name>H0I223_9HYPH</name>
<keyword evidence="3" id="KW-1185">Reference proteome</keyword>
<sequence length="30" mass="3070">MLGGTSRFGVIGTVIGALMIGLILMGQEFS</sequence>
<keyword evidence="1" id="KW-1133">Transmembrane helix</keyword>
<dbReference type="PATRIC" id="fig|1107882.3.peg.6300"/>
<gene>
    <name evidence="2" type="ORF">MAXJ12_32604</name>
</gene>
<keyword evidence="1" id="KW-0812">Transmembrane</keyword>
<evidence type="ECO:0000313" key="2">
    <source>
        <dbReference type="EMBL" id="EHK52909.1"/>
    </source>
</evidence>
<feature type="transmembrane region" description="Helical" evidence="1">
    <location>
        <begin position="6"/>
        <end position="25"/>
    </location>
</feature>
<dbReference type="Proteomes" id="UP000003250">
    <property type="component" value="Unassembled WGS sequence"/>
</dbReference>
<protein>
    <submittedName>
        <fullName evidence="2">Uncharacterized protein</fullName>
    </submittedName>
</protein>
<keyword evidence="1" id="KW-0472">Membrane</keyword>
<dbReference type="EMBL" id="AHAM01000297">
    <property type="protein sequence ID" value="EHK52909.1"/>
    <property type="molecule type" value="Genomic_DNA"/>
</dbReference>
<organism evidence="2 3">
    <name type="scientific">Mesorhizobium alhagi CCNWXJ12-2</name>
    <dbReference type="NCBI Taxonomy" id="1107882"/>
    <lineage>
        <taxon>Bacteria</taxon>
        <taxon>Pseudomonadati</taxon>
        <taxon>Pseudomonadota</taxon>
        <taxon>Alphaproteobacteria</taxon>
        <taxon>Hyphomicrobiales</taxon>
        <taxon>Phyllobacteriaceae</taxon>
        <taxon>Allomesorhizobium</taxon>
    </lineage>
</organism>